<dbReference type="CDD" id="cd00085">
    <property type="entry name" value="HNHc"/>
    <property type="match status" value="1"/>
</dbReference>
<name>A0A9E6YZI5_9CAUD</name>
<evidence type="ECO:0000256" key="1">
    <source>
        <dbReference type="SAM" id="MobiDB-lite"/>
    </source>
</evidence>
<evidence type="ECO:0008006" key="3">
    <source>
        <dbReference type="Google" id="ProtNLM"/>
    </source>
</evidence>
<proteinExistence type="predicted"/>
<evidence type="ECO:0000313" key="2">
    <source>
        <dbReference type="EMBL" id="UNI73481.1"/>
    </source>
</evidence>
<dbReference type="InterPro" id="IPR003615">
    <property type="entry name" value="HNH_nuc"/>
</dbReference>
<protein>
    <recommendedName>
        <fullName evidence="3">HNH endonuclease</fullName>
    </recommendedName>
</protein>
<feature type="region of interest" description="Disordered" evidence="1">
    <location>
        <begin position="46"/>
        <end position="69"/>
    </location>
</feature>
<gene>
    <name evidence="2" type="ORF">KP12_71</name>
</gene>
<accession>A0A9E6YZI5</accession>
<reference evidence="2" key="1">
    <citation type="submission" date="2022-02" db="EMBL/GenBank/DDBJ databases">
        <authorList>
            <person name="Kim D."/>
            <person name="Kim Y."/>
            <person name="Lee S.-M."/>
            <person name="Kim H."/>
            <person name="Nong L.K."/>
        </authorList>
    </citation>
    <scope>NUCLEOTIDE SEQUENCE</scope>
</reference>
<organism evidence="2">
    <name type="scientific">Klebsiella phage KP12</name>
    <dbReference type="NCBI Taxonomy" id="2923374"/>
    <lineage>
        <taxon>Viruses</taxon>
        <taxon>Duplodnaviria</taxon>
        <taxon>Heunggongvirae</taxon>
        <taxon>Uroviricota</taxon>
        <taxon>Caudoviricetes</taxon>
        <taxon>Vequintavirinae</taxon>
    </lineage>
</organism>
<sequence>MGTFCCRICGVVELKTGRNQKVCLSEDCQREVSRLRTQEYRRRKAKKEGRLDRVDIGRGGGQPSGKDSKHYKTGIAQFHKLAPVIRKERRYCNRCNKDLLEVGKDEWCVHHIDHDRTNNEVSNFELLCKRCHQIEHNCWEAFETSTTIR</sequence>
<dbReference type="EMBL" id="OM835951">
    <property type="protein sequence ID" value="UNI73481.1"/>
    <property type="molecule type" value="Genomic_DNA"/>
</dbReference>